<proteinExistence type="predicted"/>
<accession>A0ABQ2T559</accession>
<protein>
    <recommendedName>
        <fullName evidence="2">B3/B4 tRNA-binding domain-containing protein</fullName>
    </recommendedName>
</protein>
<evidence type="ECO:0000256" key="1">
    <source>
        <dbReference type="SAM" id="MobiDB-lite"/>
    </source>
</evidence>
<dbReference type="Proteomes" id="UP000597853">
    <property type="component" value="Unassembled WGS sequence"/>
</dbReference>
<feature type="compositionally biased region" description="Basic and acidic residues" evidence="1">
    <location>
        <begin position="23"/>
        <end position="34"/>
    </location>
</feature>
<dbReference type="PANTHER" id="PTHR39209:SF2">
    <property type="entry name" value="CYTOPLASMIC PROTEIN"/>
    <property type="match status" value="1"/>
</dbReference>
<dbReference type="InterPro" id="IPR005146">
    <property type="entry name" value="B3/B4_tRNA-bd"/>
</dbReference>
<name>A0ABQ2T559_STREZ</name>
<sequence>MRRGRTGPAGGPPPGHHRPARRLHGELRRTERPDGGGGMTGLTFRHAEAVRSAHPGLAAGALYGTDVDATDAGSPDVVAPRVAEYTARALARLATGPESQFPEVLAWRRAFARMGLRPTQYRCASESLLRRLRKEGALPRIHPVVDLCNAVSVAYAVPVAVLDTDRITGPLLEVRPAHGDEEYTTFDGRTEHPAPGEVTYADSAGRAHARRWTNRQSGHSAVSGSTRRILVVAEAMHEGGADTVAQALNALAEELTAHGPVTPVTTLLTTAAPEFTIGLGARTP</sequence>
<organism evidence="3 4">
    <name type="scientific">Streptomyces pseudogriseolus</name>
    <name type="common">Streptomyces gancidicus</name>
    <name type="synonym">Streptomyces rubiginosus</name>
    <dbReference type="NCBI Taxonomy" id="36817"/>
    <lineage>
        <taxon>Bacteria</taxon>
        <taxon>Bacillati</taxon>
        <taxon>Actinomycetota</taxon>
        <taxon>Actinomycetes</taxon>
        <taxon>Kitasatosporales</taxon>
        <taxon>Streptomycetaceae</taxon>
        <taxon>Streptomyces</taxon>
        <taxon>Streptomyces pseudogriseolus group</taxon>
    </lineage>
</organism>
<dbReference type="InterPro" id="IPR020825">
    <property type="entry name" value="Phe-tRNA_synthase-like_B3/B4"/>
</dbReference>
<evidence type="ECO:0000313" key="4">
    <source>
        <dbReference type="Proteomes" id="UP000597853"/>
    </source>
</evidence>
<reference evidence="4" key="1">
    <citation type="journal article" date="2019" name="Int. J. Syst. Evol. Microbiol.">
        <title>The Global Catalogue of Microorganisms (GCM) 10K type strain sequencing project: providing services to taxonomists for standard genome sequencing and annotation.</title>
        <authorList>
            <consortium name="The Broad Institute Genomics Platform"/>
            <consortium name="The Broad Institute Genome Sequencing Center for Infectious Disease"/>
            <person name="Wu L."/>
            <person name="Ma J."/>
        </authorList>
    </citation>
    <scope>NUCLEOTIDE SEQUENCE [LARGE SCALE GENOMIC DNA]</scope>
    <source>
        <strain evidence="4">JCM 4416</strain>
    </source>
</reference>
<evidence type="ECO:0000259" key="2">
    <source>
        <dbReference type="SMART" id="SM00873"/>
    </source>
</evidence>
<dbReference type="PANTHER" id="PTHR39209">
    <property type="match status" value="1"/>
</dbReference>
<comment type="caution">
    <text evidence="3">The sequence shown here is derived from an EMBL/GenBank/DDBJ whole genome shotgun (WGS) entry which is preliminary data.</text>
</comment>
<gene>
    <name evidence="3" type="ORF">GCM10010285_35870</name>
</gene>
<feature type="region of interest" description="Disordered" evidence="1">
    <location>
        <begin position="1"/>
        <end position="42"/>
    </location>
</feature>
<dbReference type="Gene3D" id="3.50.40.10">
    <property type="entry name" value="Phenylalanyl-trna Synthetase, Chain B, domain 3"/>
    <property type="match status" value="1"/>
</dbReference>
<keyword evidence="4" id="KW-1185">Reference proteome</keyword>
<dbReference type="EMBL" id="BMTX01000009">
    <property type="protein sequence ID" value="GGS53049.1"/>
    <property type="molecule type" value="Genomic_DNA"/>
</dbReference>
<dbReference type="SMART" id="SM00873">
    <property type="entry name" value="B3_4"/>
    <property type="match status" value="1"/>
</dbReference>
<dbReference type="Pfam" id="PF03483">
    <property type="entry name" value="B3_4"/>
    <property type="match status" value="1"/>
</dbReference>
<feature type="domain" description="B3/B4 tRNA-binding" evidence="2">
    <location>
        <begin position="105"/>
        <end position="260"/>
    </location>
</feature>
<evidence type="ECO:0000313" key="3">
    <source>
        <dbReference type="EMBL" id="GGS53049.1"/>
    </source>
</evidence>
<dbReference type="SUPFAM" id="SSF56037">
    <property type="entry name" value="PheT/TilS domain"/>
    <property type="match status" value="1"/>
</dbReference>